<gene>
    <name evidence="4" type="ORF">KFQ06_10995</name>
</gene>
<accession>A0ABY5CYS6</accession>
<protein>
    <submittedName>
        <fullName evidence="4">O-methyltransferase</fullName>
    </submittedName>
</protein>
<keyword evidence="2" id="KW-0808">Transferase</keyword>
<sequence length="221" mass="23812">MTPIEQWAQVDRYIVDCLVEQDDPLLQALDANSAAGLPDHDVAPNQGKLLQLFARMVNARRILEIGTLGGYSTIWLARALPPDGTLVTLEANERHAAVARRNVANAGLSAQVALRVGPALLSLPQLQAEAPFDLIFIDADKPGNPDYLQWALRLSRPGTAIVGDNVVRNGAVTDAASKDASVQGVRRFFDMMAQEPRLSATALQTVGSKGWDGFSLAIVNY</sequence>
<dbReference type="Pfam" id="PF01596">
    <property type="entry name" value="Methyltransf_3"/>
    <property type="match status" value="1"/>
</dbReference>
<dbReference type="Proteomes" id="UP001056873">
    <property type="component" value="Chromosome"/>
</dbReference>
<dbReference type="InterPro" id="IPR050362">
    <property type="entry name" value="Cation-dep_OMT"/>
</dbReference>
<dbReference type="Gene3D" id="3.40.50.150">
    <property type="entry name" value="Vaccinia Virus protein VP39"/>
    <property type="match status" value="1"/>
</dbReference>
<evidence type="ECO:0000256" key="1">
    <source>
        <dbReference type="ARBA" id="ARBA00022603"/>
    </source>
</evidence>
<dbReference type="GeneID" id="75022548"/>
<dbReference type="PROSITE" id="PS51682">
    <property type="entry name" value="SAM_OMT_I"/>
    <property type="match status" value="1"/>
</dbReference>
<name>A0ABY5CYS6_9GAMM</name>
<evidence type="ECO:0000313" key="4">
    <source>
        <dbReference type="EMBL" id="USV02988.1"/>
    </source>
</evidence>
<evidence type="ECO:0000256" key="2">
    <source>
        <dbReference type="ARBA" id="ARBA00022679"/>
    </source>
</evidence>
<dbReference type="InterPro" id="IPR002935">
    <property type="entry name" value="SAM_O-MeTrfase"/>
</dbReference>
<dbReference type="CDD" id="cd02440">
    <property type="entry name" value="AdoMet_MTases"/>
    <property type="match status" value="1"/>
</dbReference>
<dbReference type="RefSeq" id="WP_234590951.1">
    <property type="nucleotide sequence ID" value="NZ_CAMIPG010000001.1"/>
</dbReference>
<evidence type="ECO:0000313" key="5">
    <source>
        <dbReference type="Proteomes" id="UP001056873"/>
    </source>
</evidence>
<reference evidence="4" key="1">
    <citation type="journal article" date="2022" name="BMC Genomics">
        <title>Genome sequence of the entomopathogenic Serratia entomophila isolate 626 and characterisation of the species specific itaconate degradation pathway.</title>
        <authorList>
            <person name="Vaughan A.L."/>
            <person name="Altermann E."/>
            <person name="Glare T.R."/>
            <person name="Hurst M.R.H."/>
        </authorList>
    </citation>
    <scope>NUCLEOTIDE SEQUENCE</scope>
    <source>
        <strain evidence="4">626</strain>
    </source>
</reference>
<keyword evidence="1" id="KW-0489">Methyltransferase</keyword>
<keyword evidence="3" id="KW-0949">S-adenosyl-L-methionine</keyword>
<evidence type="ECO:0000256" key="3">
    <source>
        <dbReference type="ARBA" id="ARBA00022691"/>
    </source>
</evidence>
<dbReference type="PANTHER" id="PTHR10509:SF14">
    <property type="entry name" value="CAFFEOYL-COA O-METHYLTRANSFERASE 3-RELATED"/>
    <property type="match status" value="1"/>
</dbReference>
<keyword evidence="5" id="KW-1185">Reference proteome</keyword>
<dbReference type="PANTHER" id="PTHR10509">
    <property type="entry name" value="O-METHYLTRANSFERASE-RELATED"/>
    <property type="match status" value="1"/>
</dbReference>
<dbReference type="SUPFAM" id="SSF53335">
    <property type="entry name" value="S-adenosyl-L-methionine-dependent methyltransferases"/>
    <property type="match status" value="1"/>
</dbReference>
<organism evidence="4 5">
    <name type="scientific">Serratia entomophila</name>
    <dbReference type="NCBI Taxonomy" id="42906"/>
    <lineage>
        <taxon>Bacteria</taxon>
        <taxon>Pseudomonadati</taxon>
        <taxon>Pseudomonadota</taxon>
        <taxon>Gammaproteobacteria</taxon>
        <taxon>Enterobacterales</taxon>
        <taxon>Yersiniaceae</taxon>
        <taxon>Serratia</taxon>
    </lineage>
</organism>
<dbReference type="EMBL" id="CP074347">
    <property type="protein sequence ID" value="USV02988.1"/>
    <property type="molecule type" value="Genomic_DNA"/>
</dbReference>
<proteinExistence type="predicted"/>
<dbReference type="InterPro" id="IPR029063">
    <property type="entry name" value="SAM-dependent_MTases_sf"/>
</dbReference>